<keyword evidence="1 2" id="KW-0732">Signal</keyword>
<dbReference type="PANTHER" id="PTHR33376:SF2">
    <property type="entry name" value="DICARBOXYLATE-BINDING PERIPLASMIC PROTEIN"/>
    <property type="match status" value="1"/>
</dbReference>
<dbReference type="CDD" id="cd13671">
    <property type="entry name" value="PBP2_TRAP_SBP_like_3"/>
    <property type="match status" value="1"/>
</dbReference>
<evidence type="ECO:0000313" key="3">
    <source>
        <dbReference type="EMBL" id="KLU65594.1"/>
    </source>
</evidence>
<dbReference type="STRING" id="476652.DEAC_c22240"/>
<sequence length="342" mass="37239">MKMKKAKRLAIVGLTIAAMLTLTACGTSTGQSTGSAGSASSGAHITLRLADDQPTNYPTVAGDQKFADLVKQRSNGRITVTVYPNAQLGDEATVAEQVQLGAIDFARINASPLASFDKQLNVLNLPYLFNSSQQMWDVLNGPIGDQILSTLSTAKMVGLTYYDSGARSFYNSKHAVVHPSDLKGMKIRVQQSPMYIDLVKALGASPTPMAYGDVYGALQTGVIDGAENNWPSYYSTNHYQVAKYFTEDDHTRTPEILLASQTSWNKLSAADQKLIMQAAKDSQAAERTSWTQLENKAKQEVTAHGNVISQVDVAEWQKAVQPLYDKYGSEFKDIIAKIRATK</sequence>
<dbReference type="PANTHER" id="PTHR33376">
    <property type="match status" value="1"/>
</dbReference>
<dbReference type="GO" id="GO:0055085">
    <property type="term" value="P:transmembrane transport"/>
    <property type="evidence" value="ECO:0007669"/>
    <property type="project" value="InterPro"/>
</dbReference>
<dbReference type="PROSITE" id="PS51257">
    <property type="entry name" value="PROKAR_LIPOPROTEIN"/>
    <property type="match status" value="1"/>
</dbReference>
<feature type="chain" id="PRO_5039493521" evidence="2">
    <location>
        <begin position="25"/>
        <end position="342"/>
    </location>
</feature>
<dbReference type="EMBL" id="LDZY01000007">
    <property type="protein sequence ID" value="KLU65594.1"/>
    <property type="molecule type" value="Genomic_DNA"/>
</dbReference>
<proteinExistence type="predicted"/>
<organism evidence="3 4">
    <name type="scientific">Desulfosporosinus acididurans</name>
    <dbReference type="NCBI Taxonomy" id="476652"/>
    <lineage>
        <taxon>Bacteria</taxon>
        <taxon>Bacillati</taxon>
        <taxon>Bacillota</taxon>
        <taxon>Clostridia</taxon>
        <taxon>Eubacteriales</taxon>
        <taxon>Desulfitobacteriaceae</taxon>
        <taxon>Desulfosporosinus</taxon>
    </lineage>
</organism>
<dbReference type="Gene3D" id="3.40.190.170">
    <property type="entry name" value="Bacterial extracellular solute-binding protein, family 7"/>
    <property type="match status" value="1"/>
</dbReference>
<dbReference type="GO" id="GO:0030288">
    <property type="term" value="C:outer membrane-bounded periplasmic space"/>
    <property type="evidence" value="ECO:0007669"/>
    <property type="project" value="InterPro"/>
</dbReference>
<keyword evidence="4" id="KW-1185">Reference proteome</keyword>
<reference evidence="3 4" key="1">
    <citation type="submission" date="2015-06" db="EMBL/GenBank/DDBJ databases">
        <title>Draft genome of the moderately acidophilic sulfate reducer Candidatus Desulfosporosinus acididurans strain M1.</title>
        <authorList>
            <person name="Poehlein A."/>
            <person name="Petzsch P."/>
            <person name="Johnson B.D."/>
            <person name="Schloemann M."/>
            <person name="Daniel R."/>
            <person name="Muehling M."/>
        </authorList>
    </citation>
    <scope>NUCLEOTIDE SEQUENCE [LARGE SCALE GENOMIC DNA]</scope>
    <source>
        <strain evidence="3 4">M1</strain>
    </source>
</reference>
<dbReference type="InterPro" id="IPR018389">
    <property type="entry name" value="DctP_fam"/>
</dbReference>
<accession>A0A0J1FQ34</accession>
<dbReference type="InterPro" id="IPR038404">
    <property type="entry name" value="TRAP_DctP_sf"/>
</dbReference>
<dbReference type="NCBIfam" id="NF037995">
    <property type="entry name" value="TRAP_S1"/>
    <property type="match status" value="1"/>
</dbReference>
<dbReference type="Pfam" id="PF03480">
    <property type="entry name" value="DctP"/>
    <property type="match status" value="1"/>
</dbReference>
<dbReference type="InterPro" id="IPR004682">
    <property type="entry name" value="TRAP_DctP"/>
</dbReference>
<gene>
    <name evidence="3" type="primary">yiaO</name>
    <name evidence="3" type="ORF">DEAC_c22240</name>
</gene>
<evidence type="ECO:0000313" key="4">
    <source>
        <dbReference type="Proteomes" id="UP000036356"/>
    </source>
</evidence>
<dbReference type="PIRSF" id="PIRSF006470">
    <property type="entry name" value="DctB"/>
    <property type="match status" value="1"/>
</dbReference>
<dbReference type="PATRIC" id="fig|476652.3.peg.2304"/>
<dbReference type="NCBIfam" id="TIGR00787">
    <property type="entry name" value="dctP"/>
    <property type="match status" value="1"/>
</dbReference>
<protein>
    <submittedName>
        <fullName evidence="3">2,3-diketo-L-gulonate-binding periplasmic protein YiaO</fullName>
    </submittedName>
</protein>
<name>A0A0J1FQ34_9FIRM</name>
<dbReference type="AlphaFoldDB" id="A0A0J1FQ34"/>
<dbReference type="GO" id="GO:0030246">
    <property type="term" value="F:carbohydrate binding"/>
    <property type="evidence" value="ECO:0007669"/>
    <property type="project" value="TreeGrafter"/>
</dbReference>
<comment type="caution">
    <text evidence="3">The sequence shown here is derived from an EMBL/GenBank/DDBJ whole genome shotgun (WGS) entry which is preliminary data.</text>
</comment>
<evidence type="ECO:0000256" key="2">
    <source>
        <dbReference type="SAM" id="SignalP"/>
    </source>
</evidence>
<dbReference type="Proteomes" id="UP000036356">
    <property type="component" value="Unassembled WGS sequence"/>
</dbReference>
<feature type="signal peptide" evidence="2">
    <location>
        <begin position="1"/>
        <end position="24"/>
    </location>
</feature>
<evidence type="ECO:0000256" key="1">
    <source>
        <dbReference type="ARBA" id="ARBA00022729"/>
    </source>
</evidence>